<dbReference type="GO" id="GO:0046938">
    <property type="term" value="P:phytochelatin biosynthetic process"/>
    <property type="evidence" value="ECO:0007669"/>
    <property type="project" value="InterPro"/>
</dbReference>
<dbReference type="Pfam" id="PF05023">
    <property type="entry name" value="Phytochelatin"/>
    <property type="match status" value="1"/>
</dbReference>
<evidence type="ECO:0000256" key="1">
    <source>
        <dbReference type="ARBA" id="ARBA00012468"/>
    </source>
</evidence>
<accession>A0A914CB56</accession>
<dbReference type="InterPro" id="IPR038765">
    <property type="entry name" value="Papain-like_cys_pep_sf"/>
</dbReference>
<evidence type="ECO:0000256" key="4">
    <source>
        <dbReference type="ARBA" id="ARBA00022723"/>
    </source>
</evidence>
<feature type="domain" description="Peptidase C83" evidence="5">
    <location>
        <begin position="1"/>
        <end position="220"/>
    </location>
</feature>
<evidence type="ECO:0000259" key="5">
    <source>
        <dbReference type="PROSITE" id="PS51443"/>
    </source>
</evidence>
<evidence type="ECO:0000256" key="3">
    <source>
        <dbReference type="ARBA" id="ARBA00022679"/>
    </source>
</evidence>
<name>A0A914CB56_9BILA</name>
<dbReference type="InterPro" id="IPR040409">
    <property type="entry name" value="PCS-like"/>
</dbReference>
<dbReference type="InterPro" id="IPR038156">
    <property type="entry name" value="PCS_N_sf"/>
</dbReference>
<dbReference type="PANTHER" id="PTHR33447">
    <property type="entry name" value="GLUTATHIONE GAMMA-GLUTAMYLCYSTEINYLTRANSFERASE"/>
    <property type="match status" value="1"/>
</dbReference>
<evidence type="ECO:0000313" key="7">
    <source>
        <dbReference type="WBParaSite" id="ACRNAN_Path_737.g2790.t2"/>
    </source>
</evidence>
<keyword evidence="6" id="KW-1185">Reference proteome</keyword>
<dbReference type="WBParaSite" id="ACRNAN_Path_737.g2790.t2">
    <property type="protein sequence ID" value="ACRNAN_Path_737.g2790.t2"/>
    <property type="gene ID" value="ACRNAN_Path_737.g2790"/>
</dbReference>
<dbReference type="PROSITE" id="PS51443">
    <property type="entry name" value="PCS"/>
    <property type="match status" value="1"/>
</dbReference>
<dbReference type="GO" id="GO:0046872">
    <property type="term" value="F:metal ion binding"/>
    <property type="evidence" value="ECO:0007669"/>
    <property type="project" value="UniProtKB-KW"/>
</dbReference>
<keyword evidence="4" id="KW-0479">Metal-binding</keyword>
<dbReference type="Proteomes" id="UP000887540">
    <property type="component" value="Unplaced"/>
</dbReference>
<dbReference type="InterPro" id="IPR007719">
    <property type="entry name" value="PCS_N"/>
</dbReference>
<evidence type="ECO:0000313" key="6">
    <source>
        <dbReference type="Proteomes" id="UP000887540"/>
    </source>
</evidence>
<dbReference type="SUPFAM" id="SSF54001">
    <property type="entry name" value="Cysteine proteinases"/>
    <property type="match status" value="1"/>
</dbReference>
<reference evidence="7" key="1">
    <citation type="submission" date="2022-11" db="UniProtKB">
        <authorList>
            <consortium name="WormBaseParasite"/>
        </authorList>
    </citation>
    <scope>IDENTIFICATION</scope>
</reference>
<protein>
    <recommendedName>
        <fullName evidence="1">glutathione gamma-glutamylcysteinyltransferase</fullName>
        <ecNumber evidence="1">2.3.2.15</ecNumber>
    </recommendedName>
</protein>
<dbReference type="AlphaFoldDB" id="A0A914CB56"/>
<dbReference type="GO" id="GO:0010038">
    <property type="term" value="P:response to metal ion"/>
    <property type="evidence" value="ECO:0007669"/>
    <property type="project" value="InterPro"/>
</dbReference>
<dbReference type="GO" id="GO:0016756">
    <property type="term" value="F:glutathione gamma-glutamylcysteinyltransferase activity"/>
    <property type="evidence" value="ECO:0007669"/>
    <property type="project" value="UniProtKB-EC"/>
</dbReference>
<proteinExistence type="predicted"/>
<dbReference type="EC" id="2.3.2.15" evidence="1"/>
<dbReference type="PANTHER" id="PTHR33447:SF20">
    <property type="entry name" value="GLUTATHIONE GAMMA-GLUTAMYLCYSTEINYLTRANSFERASE"/>
    <property type="match status" value="1"/>
</dbReference>
<dbReference type="Gene3D" id="3.90.70.30">
    <property type="entry name" value="Phytochelatin synthase, N-terminal domain"/>
    <property type="match status" value="1"/>
</dbReference>
<organism evidence="6 7">
    <name type="scientific">Acrobeloides nanus</name>
    <dbReference type="NCBI Taxonomy" id="290746"/>
    <lineage>
        <taxon>Eukaryota</taxon>
        <taxon>Metazoa</taxon>
        <taxon>Ecdysozoa</taxon>
        <taxon>Nematoda</taxon>
        <taxon>Chromadorea</taxon>
        <taxon>Rhabditida</taxon>
        <taxon>Tylenchina</taxon>
        <taxon>Cephalobomorpha</taxon>
        <taxon>Cephaloboidea</taxon>
        <taxon>Cephalobidae</taxon>
        <taxon>Acrobeloides</taxon>
    </lineage>
</organism>
<keyword evidence="3" id="KW-0808">Transferase</keyword>
<evidence type="ECO:0000256" key="2">
    <source>
        <dbReference type="ARBA" id="ARBA00022539"/>
    </source>
</evidence>
<keyword evidence="2" id="KW-0104">Cadmium</keyword>
<sequence>MDPSTSPLIALNSPHGTTLLAEAYATNYPILQQNFEGQINGAFCGIASSVIVVNSLIHLHHESKKSSQKVNQETIFKISGVELIPHWNRGHVTLAYLEKLIRKSCEALKIRTKISIFHGDQFGNLEEFQNFLVRINEKEGVFAIANYRRKSMGLRDSPHISPIGAYHQATGIALIVVLAENVHKKGESIKNGATTTLANGVTTTPKRTTATLVRGETPRSVDSSDPQRVITESEDSSIPLTAEAGNYVKNNLTGDIMNSTQKSSNKAIGDDLPFMLQRLENFFYQDSTQNISMAYLMTDINSGRYDCEYWQNNTVLNYISTHQNRFKQLITGKEIYSKFLRIVDQNVEIMTGCQLINLTNFNRPDLFEELILYPTLEEYIEEMLPEIYEAKFSHSLCEELPNQYNRTCKSVGKENVMPQCKSWYTTVAILLENGTTNETDVQEITSFIRNISKPCQGDKQGFGRSRQSKDKLTFENDSSIKNELTYMALSLVDALEGGAENDSRVLYLIAKLDHYDNSSWAYNLICEYTLPRFGYAFFAYFRQLEIITRLVLLNAPDDTKLCMNPSWFDIADGWVEVIYVPKNESLASKTFEDQLTVCI</sequence>